<proteinExistence type="predicted"/>
<dbReference type="GO" id="GO:0006400">
    <property type="term" value="P:tRNA modification"/>
    <property type="evidence" value="ECO:0007669"/>
    <property type="project" value="InterPro"/>
</dbReference>
<organism evidence="3 4">
    <name type="scientific">Geotrichum candidum</name>
    <name type="common">Oospora lactis</name>
    <name type="synonym">Dipodascus geotrichum</name>
    <dbReference type="NCBI Taxonomy" id="1173061"/>
    <lineage>
        <taxon>Eukaryota</taxon>
        <taxon>Fungi</taxon>
        <taxon>Dikarya</taxon>
        <taxon>Ascomycota</taxon>
        <taxon>Saccharomycotina</taxon>
        <taxon>Dipodascomycetes</taxon>
        <taxon>Dipodascales</taxon>
        <taxon>Dipodascaceae</taxon>
        <taxon>Geotrichum</taxon>
    </lineage>
</organism>
<evidence type="ECO:0000256" key="1">
    <source>
        <dbReference type="ARBA" id="ARBA00022833"/>
    </source>
</evidence>
<dbReference type="PANTHER" id="PTHR43530">
    <property type="entry name" value="QUEUINE TRNA-RIBOSYLTRANSFERASE CATALYTIC SUBUNIT 1"/>
    <property type="match status" value="1"/>
</dbReference>
<comment type="caution">
    <text evidence="3">The sequence shown here is derived from an EMBL/GenBank/DDBJ whole genome shotgun (WGS) entry which is preliminary data.</text>
</comment>
<dbReference type="Pfam" id="PF01702">
    <property type="entry name" value="TGT"/>
    <property type="match status" value="1"/>
</dbReference>
<evidence type="ECO:0000313" key="3">
    <source>
        <dbReference type="EMBL" id="KAF5098577.1"/>
    </source>
</evidence>
<dbReference type="NCBIfam" id="TIGR00449">
    <property type="entry name" value="tgt_general"/>
    <property type="match status" value="1"/>
</dbReference>
<dbReference type="EMBL" id="QQZK01000071">
    <property type="protein sequence ID" value="KAF5098577.1"/>
    <property type="molecule type" value="Genomic_DNA"/>
</dbReference>
<accession>A0A9P5G521</accession>
<reference evidence="3" key="2">
    <citation type="submission" date="2020-01" db="EMBL/GenBank/DDBJ databases">
        <authorList>
            <person name="Perkins V."/>
            <person name="Lessard M.-H."/>
            <person name="Dugat-Bony E."/>
            <person name="Frenette M."/>
            <person name="Labrie S."/>
        </authorList>
    </citation>
    <scope>NUCLEOTIDE SEQUENCE</scope>
    <source>
        <strain evidence="3">LMA-70</strain>
    </source>
</reference>
<feature type="domain" description="tRNA-guanine(15) transglycosylase-like" evidence="2">
    <location>
        <begin position="1"/>
        <end position="199"/>
    </location>
</feature>
<dbReference type="PANTHER" id="PTHR43530:SF1">
    <property type="entry name" value="QUEUINE TRNA-RIBOSYLTRANSFERASE CATALYTIC SUBUNIT 1"/>
    <property type="match status" value="1"/>
</dbReference>
<gene>
    <name evidence="3" type="ORF">DV451_003311</name>
</gene>
<dbReference type="Proteomes" id="UP000750522">
    <property type="component" value="Unassembled WGS sequence"/>
</dbReference>
<dbReference type="GO" id="GO:0005829">
    <property type="term" value="C:cytosol"/>
    <property type="evidence" value="ECO:0007669"/>
    <property type="project" value="TreeGrafter"/>
</dbReference>
<dbReference type="SUPFAM" id="SSF51713">
    <property type="entry name" value="tRNA-guanine transglycosylase"/>
    <property type="match status" value="1"/>
</dbReference>
<reference evidence="3" key="1">
    <citation type="journal article" date="2020" name="Front. Microbiol.">
        <title>Phenotypic and Genetic Characterization of the Cheese Ripening Yeast Geotrichum candidum.</title>
        <authorList>
            <person name="Perkins V."/>
            <person name="Vignola S."/>
            <person name="Lessard M.H."/>
            <person name="Plante P.L."/>
            <person name="Corbeil J."/>
            <person name="Dugat-Bony E."/>
            <person name="Frenette M."/>
            <person name="Labrie S."/>
        </authorList>
    </citation>
    <scope>NUCLEOTIDE SEQUENCE</scope>
    <source>
        <strain evidence="3">LMA-70</strain>
    </source>
</reference>
<dbReference type="InterPro" id="IPR036511">
    <property type="entry name" value="TGT-like_sf"/>
</dbReference>
<dbReference type="AlphaFoldDB" id="A0A9P5G521"/>
<evidence type="ECO:0000313" key="4">
    <source>
        <dbReference type="Proteomes" id="UP000750522"/>
    </source>
</evidence>
<protein>
    <recommendedName>
        <fullName evidence="2">tRNA-guanine(15) transglycosylase-like domain-containing protein</fullName>
    </recommendedName>
</protein>
<keyword evidence="1" id="KW-0862">Zinc</keyword>
<name>A0A9P5G521_GEOCN</name>
<dbReference type="Gene3D" id="3.20.20.105">
    <property type="entry name" value="Queuine tRNA-ribosyltransferase-like"/>
    <property type="match status" value="1"/>
</dbReference>
<sequence length="199" mass="21856">MFMPVATQASLKGITPEQLEQLDCKICLNNTYHLGLKPGQEALDTVGGAHKFQSWNRNILTDSGGFQMVSLLKLATITEEGVNFLSPHDGSPMLLTPEHSISLQNSIGSDIVMQLDDVVATLTKGPRVEEAMWRSIRWLDRCIAAHKNPDTQNIFAIIQGGLDPELRKKCCEEMMKRDTPGIAIGGLSGGEDKESYCKV</sequence>
<evidence type="ECO:0000259" key="2">
    <source>
        <dbReference type="Pfam" id="PF01702"/>
    </source>
</evidence>
<dbReference type="GO" id="GO:0008479">
    <property type="term" value="F:tRNA-guanosine(34) queuine transglycosylase activity"/>
    <property type="evidence" value="ECO:0007669"/>
    <property type="project" value="TreeGrafter"/>
</dbReference>
<dbReference type="InterPro" id="IPR002616">
    <property type="entry name" value="tRNA_ribo_trans-like"/>
</dbReference>